<evidence type="ECO:0000313" key="8">
    <source>
        <dbReference type="Proteomes" id="UP000614469"/>
    </source>
</evidence>
<organism evidence="7 8">
    <name type="scientific">Candidatus Desulfolinea nitratireducens</name>
    <dbReference type="NCBI Taxonomy" id="2841698"/>
    <lineage>
        <taxon>Bacteria</taxon>
        <taxon>Bacillati</taxon>
        <taxon>Chloroflexota</taxon>
        <taxon>Anaerolineae</taxon>
        <taxon>Anaerolineales</taxon>
        <taxon>Anaerolineales incertae sedis</taxon>
        <taxon>Candidatus Desulfolinea</taxon>
    </lineage>
</organism>
<dbReference type="GO" id="GO:0005886">
    <property type="term" value="C:plasma membrane"/>
    <property type="evidence" value="ECO:0007669"/>
    <property type="project" value="UniProtKB-SubCell"/>
</dbReference>
<dbReference type="Pfam" id="PF07690">
    <property type="entry name" value="MFS_1"/>
    <property type="match status" value="1"/>
</dbReference>
<dbReference type="GO" id="GO:0022857">
    <property type="term" value="F:transmembrane transporter activity"/>
    <property type="evidence" value="ECO:0007669"/>
    <property type="project" value="InterPro"/>
</dbReference>
<dbReference type="PANTHER" id="PTHR23530:SF1">
    <property type="entry name" value="PERMEASE, MAJOR FACILITATOR SUPERFAMILY-RELATED"/>
    <property type="match status" value="1"/>
</dbReference>
<evidence type="ECO:0000256" key="1">
    <source>
        <dbReference type="ARBA" id="ARBA00004651"/>
    </source>
</evidence>
<dbReference type="PROSITE" id="PS50850">
    <property type="entry name" value="MFS"/>
    <property type="match status" value="1"/>
</dbReference>
<feature type="transmembrane region" description="Helical" evidence="5">
    <location>
        <begin position="133"/>
        <end position="151"/>
    </location>
</feature>
<feature type="transmembrane region" description="Helical" evidence="5">
    <location>
        <begin position="20"/>
        <end position="41"/>
    </location>
</feature>
<feature type="transmembrane region" description="Helical" evidence="5">
    <location>
        <begin position="233"/>
        <end position="253"/>
    </location>
</feature>
<dbReference type="Gene3D" id="1.20.1250.20">
    <property type="entry name" value="MFS general substrate transporter like domains"/>
    <property type="match status" value="1"/>
</dbReference>
<dbReference type="AlphaFoldDB" id="A0A8J6NP75"/>
<name>A0A8J6NP75_9CHLR</name>
<dbReference type="PANTHER" id="PTHR23530">
    <property type="entry name" value="TRANSPORT PROTEIN-RELATED"/>
    <property type="match status" value="1"/>
</dbReference>
<dbReference type="InterPro" id="IPR005829">
    <property type="entry name" value="Sugar_transporter_CS"/>
</dbReference>
<reference evidence="7 8" key="1">
    <citation type="submission" date="2020-08" db="EMBL/GenBank/DDBJ databases">
        <title>Bridging the membrane lipid divide: bacteria of the FCB group superphylum have the potential to synthesize archaeal ether lipids.</title>
        <authorList>
            <person name="Villanueva L."/>
            <person name="Von Meijenfeldt F.A.B."/>
            <person name="Westbye A.B."/>
            <person name="Yadav S."/>
            <person name="Hopmans E.C."/>
            <person name="Dutilh B.E."/>
            <person name="Sinninghe Damste J.S."/>
        </authorList>
    </citation>
    <scope>NUCLEOTIDE SEQUENCE [LARGE SCALE GENOMIC DNA]</scope>
    <source>
        <strain evidence="7">NIOZ-UU36</strain>
    </source>
</reference>
<dbReference type="InterPro" id="IPR036259">
    <property type="entry name" value="MFS_trans_sf"/>
</dbReference>
<sequence length="413" mass="45603">MFPRFAAYGFLKNLRFFDPFIILIFREAGLSFLQIGLLYSIRDVATNILEIPTGVFADAFGRRKAMVMAFASYLISFVIFYLFASFSLYALAMILFAFGEAFRSGTHKALILEHLKITGREGLKVAYYGRTRSFSQLGSATNALIAASLVFYTGSYRIMFLASMIPYTLDLFNLLSYPKALDGDLERVPFNEIWNQTKKTLRDFGGIFANRPALRGLLNSSVNGGSFKATKDYLQPILEGFALSFVFFPLFMGGNQGGLSDVQRGAVLIGIVYFVIYLFTSYASRSAAKFSQRFTSLGRAINTTFLLGAGLLFLAGFATWANMIFLSILAFLAFYALRSLRRPMDVAYISDQIDSRIMASGLSVEAQFTTILTAIFAPLLGLLADNFGVGIALTALGAGVLGLHLFVRVDETK</sequence>
<comment type="subcellular location">
    <subcellularLocation>
        <location evidence="1">Cell membrane</location>
        <topology evidence="1">Multi-pass membrane protein</topology>
    </subcellularLocation>
</comment>
<dbReference type="SUPFAM" id="SSF103473">
    <property type="entry name" value="MFS general substrate transporter"/>
    <property type="match status" value="1"/>
</dbReference>
<feature type="domain" description="Major facilitator superfamily (MFS) profile" evidence="6">
    <location>
        <begin position="1"/>
        <end position="413"/>
    </location>
</feature>
<gene>
    <name evidence="7" type="ORF">H8E29_15480</name>
</gene>
<keyword evidence="3 5" id="KW-1133">Transmembrane helix</keyword>
<feature type="transmembrane region" description="Helical" evidence="5">
    <location>
        <begin position="304"/>
        <end position="337"/>
    </location>
</feature>
<feature type="transmembrane region" description="Helical" evidence="5">
    <location>
        <begin position="387"/>
        <end position="407"/>
    </location>
</feature>
<feature type="transmembrane region" description="Helical" evidence="5">
    <location>
        <begin position="357"/>
        <end position="381"/>
    </location>
</feature>
<dbReference type="CDD" id="cd06174">
    <property type="entry name" value="MFS"/>
    <property type="match status" value="1"/>
</dbReference>
<dbReference type="InterPro" id="IPR011701">
    <property type="entry name" value="MFS"/>
</dbReference>
<feature type="transmembrane region" description="Helical" evidence="5">
    <location>
        <begin position="265"/>
        <end position="284"/>
    </location>
</feature>
<protein>
    <submittedName>
        <fullName evidence="7">MFS transporter</fullName>
    </submittedName>
</protein>
<dbReference type="InterPro" id="IPR053160">
    <property type="entry name" value="MFS_DHA3_Transporter"/>
</dbReference>
<accession>A0A8J6NP75</accession>
<evidence type="ECO:0000256" key="4">
    <source>
        <dbReference type="ARBA" id="ARBA00023136"/>
    </source>
</evidence>
<evidence type="ECO:0000256" key="3">
    <source>
        <dbReference type="ARBA" id="ARBA00022989"/>
    </source>
</evidence>
<feature type="transmembrane region" description="Helical" evidence="5">
    <location>
        <begin position="70"/>
        <end position="98"/>
    </location>
</feature>
<evidence type="ECO:0000259" key="6">
    <source>
        <dbReference type="PROSITE" id="PS50850"/>
    </source>
</evidence>
<evidence type="ECO:0000256" key="2">
    <source>
        <dbReference type="ARBA" id="ARBA00022692"/>
    </source>
</evidence>
<dbReference type="PROSITE" id="PS00216">
    <property type="entry name" value="SUGAR_TRANSPORT_1"/>
    <property type="match status" value="1"/>
</dbReference>
<comment type="caution">
    <text evidence="7">The sequence shown here is derived from an EMBL/GenBank/DDBJ whole genome shotgun (WGS) entry which is preliminary data.</text>
</comment>
<keyword evidence="4 5" id="KW-0472">Membrane</keyword>
<evidence type="ECO:0000256" key="5">
    <source>
        <dbReference type="SAM" id="Phobius"/>
    </source>
</evidence>
<dbReference type="Proteomes" id="UP000614469">
    <property type="component" value="Unassembled WGS sequence"/>
</dbReference>
<dbReference type="InterPro" id="IPR020846">
    <property type="entry name" value="MFS_dom"/>
</dbReference>
<evidence type="ECO:0000313" key="7">
    <source>
        <dbReference type="EMBL" id="MBC8336663.1"/>
    </source>
</evidence>
<keyword evidence="2 5" id="KW-0812">Transmembrane</keyword>
<dbReference type="EMBL" id="JACNJN010000180">
    <property type="protein sequence ID" value="MBC8336663.1"/>
    <property type="molecule type" value="Genomic_DNA"/>
</dbReference>
<proteinExistence type="predicted"/>